<dbReference type="Proteomes" id="UP000008068">
    <property type="component" value="Unassembled WGS sequence"/>
</dbReference>
<evidence type="ECO:0000313" key="3">
    <source>
        <dbReference type="Proteomes" id="UP000008068"/>
    </source>
</evidence>
<dbReference type="STRING" id="135651.G0NMY6"/>
<dbReference type="GO" id="GO:0008528">
    <property type="term" value="F:G protein-coupled peptide receptor activity"/>
    <property type="evidence" value="ECO:0007669"/>
    <property type="project" value="InterPro"/>
</dbReference>
<dbReference type="InterPro" id="IPR019427">
    <property type="entry name" value="7TM_GPCR_serpentine_rcpt_Srw"/>
</dbReference>
<proteinExistence type="predicted"/>
<reference evidence="3" key="1">
    <citation type="submission" date="2011-07" db="EMBL/GenBank/DDBJ databases">
        <authorList>
            <consortium name="Caenorhabditis brenneri Sequencing and Analysis Consortium"/>
            <person name="Wilson R.K."/>
        </authorList>
    </citation>
    <scope>NUCLEOTIDE SEQUENCE [LARGE SCALE GENOMIC DNA]</scope>
    <source>
        <strain evidence="3">PB2801</strain>
    </source>
</reference>
<gene>
    <name evidence="2" type="ORF">CAEBREN_06242</name>
</gene>
<dbReference type="eggNOG" id="ENOG502RAEN">
    <property type="taxonomic scope" value="Eukaryota"/>
</dbReference>
<dbReference type="OrthoDB" id="10580950at2759"/>
<accession>G0NMY6</accession>
<sequence>MSSQTYLCSISFFVNTFHLIILSQKSMRISSTNAMMIGIAICDLHNMFQPVFKIIETSIESLDVCPVPNTYAEALFNWILYSICDDTKRCQCLLGIFLAFIRTLVIRKPKVESDLTAPRFGLKLTVSIFSFSSILSIWNMSLSQLKSDDFDVAYER</sequence>
<dbReference type="AlphaFoldDB" id="G0NMY6"/>
<dbReference type="SUPFAM" id="SSF81321">
    <property type="entry name" value="Family A G protein-coupled receptor-like"/>
    <property type="match status" value="1"/>
</dbReference>
<feature type="transmembrane region" description="Helical" evidence="1">
    <location>
        <begin position="6"/>
        <end position="23"/>
    </location>
</feature>
<feature type="transmembrane region" description="Helical" evidence="1">
    <location>
        <begin position="120"/>
        <end position="138"/>
    </location>
</feature>
<organism evidence="3">
    <name type="scientific">Caenorhabditis brenneri</name>
    <name type="common">Nematode worm</name>
    <dbReference type="NCBI Taxonomy" id="135651"/>
    <lineage>
        <taxon>Eukaryota</taxon>
        <taxon>Metazoa</taxon>
        <taxon>Ecdysozoa</taxon>
        <taxon>Nematoda</taxon>
        <taxon>Chromadorea</taxon>
        <taxon>Rhabditida</taxon>
        <taxon>Rhabditina</taxon>
        <taxon>Rhabditomorpha</taxon>
        <taxon>Rhabditoidea</taxon>
        <taxon>Rhabditidae</taxon>
        <taxon>Peloderinae</taxon>
        <taxon>Caenorhabditis</taxon>
    </lineage>
</organism>
<evidence type="ECO:0008006" key="4">
    <source>
        <dbReference type="Google" id="ProtNLM"/>
    </source>
</evidence>
<keyword evidence="1" id="KW-1133">Transmembrane helix</keyword>
<dbReference type="PANTHER" id="PTHR22751">
    <property type="entry name" value="G-PROTEIN COUPLED RECEPTOR-RELATED"/>
    <property type="match status" value="1"/>
</dbReference>
<keyword evidence="1" id="KW-0812">Transmembrane</keyword>
<keyword evidence="1" id="KW-0472">Membrane</keyword>
<dbReference type="EMBL" id="GL379912">
    <property type="protein sequence ID" value="EGT34262.1"/>
    <property type="molecule type" value="Genomic_DNA"/>
</dbReference>
<name>G0NMY6_CAEBE</name>
<dbReference type="Gene3D" id="1.20.1070.10">
    <property type="entry name" value="Rhodopsin 7-helix transmembrane proteins"/>
    <property type="match status" value="1"/>
</dbReference>
<protein>
    <recommendedName>
        <fullName evidence="4">G-protein coupled receptors family 1 profile domain-containing protein</fullName>
    </recommendedName>
</protein>
<dbReference type="HOGENOM" id="CLU_1688264_0_0_1"/>
<dbReference type="Pfam" id="PF10324">
    <property type="entry name" value="7TM_GPCR_Srw"/>
    <property type="match status" value="1"/>
</dbReference>
<dbReference type="InParanoid" id="G0NMY6"/>
<dbReference type="OMA" id="NAMMIGI"/>
<evidence type="ECO:0000256" key="1">
    <source>
        <dbReference type="SAM" id="Phobius"/>
    </source>
</evidence>
<evidence type="ECO:0000313" key="2">
    <source>
        <dbReference type="EMBL" id="EGT34262.1"/>
    </source>
</evidence>
<keyword evidence="3" id="KW-1185">Reference proteome</keyword>